<evidence type="ECO:0000256" key="5">
    <source>
        <dbReference type="ARBA" id="ARBA00022777"/>
    </source>
</evidence>
<protein>
    <recommendedName>
        <fullName evidence="2">histidine kinase</fullName>
        <ecNumber evidence="2">2.7.13.3</ecNumber>
    </recommendedName>
</protein>
<accession>A0A1M5DGI7</accession>
<evidence type="ECO:0000256" key="3">
    <source>
        <dbReference type="ARBA" id="ARBA00022553"/>
    </source>
</evidence>
<dbReference type="Proteomes" id="UP000184147">
    <property type="component" value="Unassembled WGS sequence"/>
</dbReference>
<dbReference type="InterPro" id="IPR013655">
    <property type="entry name" value="PAS_fold_3"/>
</dbReference>
<dbReference type="InterPro" id="IPR004358">
    <property type="entry name" value="Sig_transdc_His_kin-like_C"/>
</dbReference>
<evidence type="ECO:0000256" key="4">
    <source>
        <dbReference type="ARBA" id="ARBA00022679"/>
    </source>
</evidence>
<dbReference type="Pfam" id="PF13426">
    <property type="entry name" value="PAS_9"/>
    <property type="match status" value="2"/>
</dbReference>
<dbReference type="EMBL" id="FQVQ01000015">
    <property type="protein sequence ID" value="SHF65991.1"/>
    <property type="molecule type" value="Genomic_DNA"/>
</dbReference>
<dbReference type="InterPro" id="IPR052162">
    <property type="entry name" value="Sensor_kinase/Photoreceptor"/>
</dbReference>
<dbReference type="RefSeq" id="WP_073364566.1">
    <property type="nucleotide sequence ID" value="NZ_FQVQ01000015.1"/>
</dbReference>
<keyword evidence="5" id="KW-0418">Kinase</keyword>
<feature type="domain" description="Histidine kinase" evidence="7">
    <location>
        <begin position="623"/>
        <end position="834"/>
    </location>
</feature>
<dbReference type="SMART" id="SM00388">
    <property type="entry name" value="HisKA"/>
    <property type="match status" value="1"/>
</dbReference>
<dbReference type="InterPro" id="IPR001610">
    <property type="entry name" value="PAC"/>
</dbReference>
<dbReference type="InterPro" id="IPR003661">
    <property type="entry name" value="HisK_dim/P_dom"/>
</dbReference>
<dbReference type="InterPro" id="IPR035965">
    <property type="entry name" value="PAS-like_dom_sf"/>
</dbReference>
<dbReference type="InterPro" id="IPR005467">
    <property type="entry name" value="His_kinase_dom"/>
</dbReference>
<keyword evidence="6" id="KW-0175">Coiled coil</keyword>
<proteinExistence type="predicted"/>
<dbReference type="InterPro" id="IPR000700">
    <property type="entry name" value="PAS-assoc_C"/>
</dbReference>
<dbReference type="EC" id="2.7.13.3" evidence="2"/>
<keyword evidence="4" id="KW-0808">Transferase</keyword>
<organism evidence="10 11">
    <name type="scientific">Flavobacterium fontis</name>
    <dbReference type="NCBI Taxonomy" id="1124188"/>
    <lineage>
        <taxon>Bacteria</taxon>
        <taxon>Pseudomonadati</taxon>
        <taxon>Bacteroidota</taxon>
        <taxon>Flavobacteriia</taxon>
        <taxon>Flavobacteriales</taxon>
        <taxon>Flavobacteriaceae</taxon>
        <taxon>Flavobacterium</taxon>
    </lineage>
</organism>
<dbReference type="Gene3D" id="1.10.287.130">
    <property type="match status" value="1"/>
</dbReference>
<feature type="domain" description="PAC" evidence="9">
    <location>
        <begin position="421"/>
        <end position="474"/>
    </location>
</feature>
<dbReference type="Pfam" id="PF02518">
    <property type="entry name" value="HATPase_c"/>
    <property type="match status" value="1"/>
</dbReference>
<evidence type="ECO:0000256" key="2">
    <source>
        <dbReference type="ARBA" id="ARBA00012438"/>
    </source>
</evidence>
<dbReference type="CDD" id="cd00130">
    <property type="entry name" value="PAS"/>
    <property type="match status" value="1"/>
</dbReference>
<gene>
    <name evidence="10" type="ORF">SAMN05444377_1158</name>
</gene>
<keyword evidence="3" id="KW-0597">Phosphoprotein</keyword>
<dbReference type="InterPro" id="IPR036890">
    <property type="entry name" value="HATPase_C_sf"/>
</dbReference>
<sequence>MNSNNAIGLQQAYEQLQLRVTRFSATEQKLIAAQDRLDHELTLYKRLSEFNSKALQSTSLEHLGQLAVETMVDILEVEASLIVFMHPETGIQKLFSEGIPLQFQKPSKKNTALFRFFKEFPPHSITLLEDSQLRKVEKLKAYDRGVITVIEDTLAGIHIGCMGLISKQKSPLFSAFNPTLETLFQIFSQQFLALTIRLQQHLKIQHQLDEINNSKMELTKLSLIAKKINNNVIIANHHGEIEWVNDSFVKTTGYQRKEIIGKKPKDFLKRAPQSEAEHKRLVDALRDKKSVAVELINYTKNGKPYHNQIEIIPVFDPLGNHTNFISIQKDITKEVQARNEILRINKRFETIAEKAQIGIWEWEAESQKTQWNTILELQLGIPRNLAPVDFYPFWKNCVHSEDRNSTVERLHNFMRSNESHLEYEYRIQLKNAKEIRYVKTLLIAERTPEGKIIKLIGSNLDITEKHEAEMQLDALKKYYESLFNHSPSQKIVLDKNLNVAFINESLLKVQPDWETFIGKNISELTQLRLKRHPLKNMRRMAQKVSDAVDLKKLIHYTDVITTPNQKTCYRLIDVFPYFIGDQLQYVIINGVDISELKKTQKTIVSKNQELQKLNNELDNFVYRVSHDLRAPLLSIKGLVNLIFATENLEPNLKEYIQLIDVSVARLDDTIQEILEFSRNARLDVTYEHFNLKEMIHGIFEDLKYVSDVQMEMTFQDNGNAWITSDRYRMATLLKNIIGNAVKYRNRSLPNPFVRCKLTETSQKIIIEVEDNGEGIAPEHLPKIFRMFFRGSNSAVGTGLGLFICKEITQKLDGVLDVYSELGKGSRFFISLNKK</sequence>
<comment type="catalytic activity">
    <reaction evidence="1">
        <text>ATP + protein L-histidine = ADP + protein N-phospho-L-histidine.</text>
        <dbReference type="EC" id="2.7.13.3"/>
    </reaction>
</comment>
<reference evidence="10 11" key="1">
    <citation type="submission" date="2016-11" db="EMBL/GenBank/DDBJ databases">
        <authorList>
            <person name="Jaros S."/>
            <person name="Januszkiewicz K."/>
            <person name="Wedrychowicz H."/>
        </authorList>
    </citation>
    <scope>NUCLEOTIDE SEQUENCE [LARGE SCALE GENOMIC DNA]</scope>
    <source>
        <strain evidence="10 11">DSM 25660</strain>
    </source>
</reference>
<dbReference type="Gene3D" id="3.30.450.20">
    <property type="entry name" value="PAS domain"/>
    <property type="match status" value="3"/>
</dbReference>
<dbReference type="CDD" id="cd00082">
    <property type="entry name" value="HisKA"/>
    <property type="match status" value="1"/>
</dbReference>
<dbReference type="AlphaFoldDB" id="A0A1M5DGI7"/>
<dbReference type="SUPFAM" id="SSF47384">
    <property type="entry name" value="Homodimeric domain of signal transducing histidine kinase"/>
    <property type="match status" value="1"/>
</dbReference>
<dbReference type="SMART" id="SM00387">
    <property type="entry name" value="HATPase_c"/>
    <property type="match status" value="1"/>
</dbReference>
<evidence type="ECO:0000259" key="7">
    <source>
        <dbReference type="PROSITE" id="PS50109"/>
    </source>
</evidence>
<dbReference type="PROSITE" id="PS50109">
    <property type="entry name" value="HIS_KIN"/>
    <property type="match status" value="1"/>
</dbReference>
<dbReference type="Gene3D" id="3.30.565.10">
    <property type="entry name" value="Histidine kinase-like ATPase, C-terminal domain"/>
    <property type="match status" value="1"/>
</dbReference>
<evidence type="ECO:0000256" key="1">
    <source>
        <dbReference type="ARBA" id="ARBA00000085"/>
    </source>
</evidence>
<dbReference type="SMART" id="SM00086">
    <property type="entry name" value="PAC"/>
    <property type="match status" value="3"/>
</dbReference>
<evidence type="ECO:0000313" key="10">
    <source>
        <dbReference type="EMBL" id="SHF65991.1"/>
    </source>
</evidence>
<keyword evidence="11" id="KW-1185">Reference proteome</keyword>
<evidence type="ECO:0000256" key="6">
    <source>
        <dbReference type="SAM" id="Coils"/>
    </source>
</evidence>
<dbReference type="PRINTS" id="PR00344">
    <property type="entry name" value="BCTRLSENSOR"/>
</dbReference>
<dbReference type="GO" id="GO:0000155">
    <property type="term" value="F:phosphorelay sensor kinase activity"/>
    <property type="evidence" value="ECO:0007669"/>
    <property type="project" value="InterPro"/>
</dbReference>
<dbReference type="InterPro" id="IPR000014">
    <property type="entry name" value="PAS"/>
</dbReference>
<dbReference type="Pfam" id="PF00512">
    <property type="entry name" value="HisKA"/>
    <property type="match status" value="1"/>
</dbReference>
<feature type="domain" description="PAS" evidence="8">
    <location>
        <begin position="217"/>
        <end position="262"/>
    </location>
</feature>
<dbReference type="Pfam" id="PF08447">
    <property type="entry name" value="PAS_3"/>
    <property type="match status" value="1"/>
</dbReference>
<dbReference type="SUPFAM" id="SSF55785">
    <property type="entry name" value="PYP-like sensor domain (PAS domain)"/>
    <property type="match status" value="3"/>
</dbReference>
<dbReference type="PROSITE" id="PS50112">
    <property type="entry name" value="PAS"/>
    <property type="match status" value="1"/>
</dbReference>
<feature type="coiled-coil region" evidence="6">
    <location>
        <begin position="596"/>
        <end position="623"/>
    </location>
</feature>
<dbReference type="InterPro" id="IPR036097">
    <property type="entry name" value="HisK_dim/P_sf"/>
</dbReference>
<evidence type="ECO:0000259" key="9">
    <source>
        <dbReference type="PROSITE" id="PS50113"/>
    </source>
</evidence>
<dbReference type="InterPro" id="IPR003594">
    <property type="entry name" value="HATPase_dom"/>
</dbReference>
<evidence type="ECO:0000259" key="8">
    <source>
        <dbReference type="PROSITE" id="PS50112"/>
    </source>
</evidence>
<dbReference type="PROSITE" id="PS50113">
    <property type="entry name" value="PAC"/>
    <property type="match status" value="2"/>
</dbReference>
<dbReference type="PANTHER" id="PTHR43304:SF1">
    <property type="entry name" value="PAC DOMAIN-CONTAINING PROTEIN"/>
    <property type="match status" value="1"/>
</dbReference>
<dbReference type="SMART" id="SM00091">
    <property type="entry name" value="PAS"/>
    <property type="match status" value="3"/>
</dbReference>
<dbReference type="NCBIfam" id="TIGR00229">
    <property type="entry name" value="sensory_box"/>
    <property type="match status" value="1"/>
</dbReference>
<dbReference type="PANTHER" id="PTHR43304">
    <property type="entry name" value="PHYTOCHROME-LIKE PROTEIN CPH1"/>
    <property type="match status" value="1"/>
</dbReference>
<name>A0A1M5DGI7_9FLAO</name>
<dbReference type="OrthoDB" id="9811889at2"/>
<evidence type="ECO:0000313" key="11">
    <source>
        <dbReference type="Proteomes" id="UP000184147"/>
    </source>
</evidence>
<feature type="domain" description="PAC" evidence="9">
    <location>
        <begin position="289"/>
        <end position="343"/>
    </location>
</feature>
<dbReference type="STRING" id="1124188.SAMN05444377_1158"/>
<dbReference type="SUPFAM" id="SSF55874">
    <property type="entry name" value="ATPase domain of HSP90 chaperone/DNA topoisomerase II/histidine kinase"/>
    <property type="match status" value="1"/>
</dbReference>